<dbReference type="RefSeq" id="WP_097904585.1">
    <property type="nucleotide sequence ID" value="NZ_NVLK01000031.1"/>
</dbReference>
<dbReference type="InterPro" id="IPR001451">
    <property type="entry name" value="Hexapep"/>
</dbReference>
<evidence type="ECO:0000313" key="2">
    <source>
        <dbReference type="Proteomes" id="UP000220006"/>
    </source>
</evidence>
<sequence>MKKNKYNLENLIGVIRAGILIRIKANSYGSLPRIRGAMNIINNGNLIVGNNFSVTSKPIKSLITIEKGAKLSIGENVFINYGVDIGCTKYIQIGNNTKIGPLTNIIDNDFHQIEPHRSVVCEDILIGDNVWIGRQCIILPGVKIGNNSVIASGSVVTKDIPNNVLVAGVPAKIIKQLNIIDGWVRK</sequence>
<dbReference type="Gene3D" id="2.160.10.10">
    <property type="entry name" value="Hexapeptide repeat proteins"/>
    <property type="match status" value="1"/>
</dbReference>
<dbReference type="PANTHER" id="PTHR23416">
    <property type="entry name" value="SIALIC ACID SYNTHASE-RELATED"/>
    <property type="match status" value="1"/>
</dbReference>
<dbReference type="CDD" id="cd04647">
    <property type="entry name" value="LbH_MAT_like"/>
    <property type="match status" value="1"/>
</dbReference>
<reference evidence="1 2" key="1">
    <citation type="submission" date="2017-09" db="EMBL/GenBank/DDBJ databases">
        <title>Large-scale bioinformatics analysis of Bacillus genomes uncovers conserved roles of natural products in bacterial physiology.</title>
        <authorList>
            <consortium name="Agbiome Team Llc"/>
            <person name="Bleich R.M."/>
            <person name="Grubbs K.J."/>
            <person name="Santa Maria K.C."/>
            <person name="Allen S.E."/>
            <person name="Farag S."/>
            <person name="Shank E.A."/>
            <person name="Bowers A."/>
        </authorList>
    </citation>
    <scope>NUCLEOTIDE SEQUENCE [LARGE SCALE GENOMIC DNA]</scope>
    <source>
        <strain evidence="1 2">AFS096845</strain>
    </source>
</reference>
<dbReference type="InterPro" id="IPR051159">
    <property type="entry name" value="Hexapeptide_acetyltransf"/>
</dbReference>
<dbReference type="Pfam" id="PF00132">
    <property type="entry name" value="Hexapep"/>
    <property type="match status" value="1"/>
</dbReference>
<proteinExistence type="predicted"/>
<dbReference type="InterPro" id="IPR011004">
    <property type="entry name" value="Trimer_LpxA-like_sf"/>
</dbReference>
<dbReference type="GO" id="GO:0016740">
    <property type="term" value="F:transferase activity"/>
    <property type="evidence" value="ECO:0007669"/>
    <property type="project" value="UniProtKB-KW"/>
</dbReference>
<dbReference type="SUPFAM" id="SSF51161">
    <property type="entry name" value="Trimeric LpxA-like enzymes"/>
    <property type="match status" value="1"/>
</dbReference>
<organism evidence="1 2">
    <name type="scientific">Bacillus cereus</name>
    <dbReference type="NCBI Taxonomy" id="1396"/>
    <lineage>
        <taxon>Bacteria</taxon>
        <taxon>Bacillati</taxon>
        <taxon>Bacillota</taxon>
        <taxon>Bacilli</taxon>
        <taxon>Bacillales</taxon>
        <taxon>Bacillaceae</taxon>
        <taxon>Bacillus</taxon>
        <taxon>Bacillus cereus group</taxon>
    </lineage>
</organism>
<keyword evidence="1" id="KW-0808">Transferase</keyword>
<dbReference type="Proteomes" id="UP000220006">
    <property type="component" value="Unassembled WGS sequence"/>
</dbReference>
<gene>
    <name evidence="1" type="ORF">COM96_15720</name>
</gene>
<accession>A0A2A7HVS7</accession>
<comment type="caution">
    <text evidence="1">The sequence shown here is derived from an EMBL/GenBank/DDBJ whole genome shotgun (WGS) entry which is preliminary data.</text>
</comment>
<dbReference type="EMBL" id="NVLK01000031">
    <property type="protein sequence ID" value="PEC21096.1"/>
    <property type="molecule type" value="Genomic_DNA"/>
</dbReference>
<dbReference type="PANTHER" id="PTHR23416:SF78">
    <property type="entry name" value="LIPOPOLYSACCHARIDE BIOSYNTHESIS O-ACETYL TRANSFERASE WBBJ-RELATED"/>
    <property type="match status" value="1"/>
</dbReference>
<name>A0A2A7HVS7_BACCE</name>
<evidence type="ECO:0000313" key="1">
    <source>
        <dbReference type="EMBL" id="PEC21096.1"/>
    </source>
</evidence>
<dbReference type="AlphaFoldDB" id="A0A2A7HVS7"/>
<protein>
    <submittedName>
        <fullName evidence="1">Acetyltransferase</fullName>
    </submittedName>
</protein>